<dbReference type="NCBIfam" id="NF047767">
    <property type="entry name" value="LBF_2804_fam"/>
    <property type="match status" value="1"/>
</dbReference>
<feature type="transmembrane region" description="Helical" evidence="2">
    <location>
        <begin position="289"/>
        <end position="314"/>
    </location>
</feature>
<keyword evidence="4" id="KW-1185">Reference proteome</keyword>
<evidence type="ECO:0000256" key="2">
    <source>
        <dbReference type="SAM" id="Phobius"/>
    </source>
</evidence>
<protein>
    <submittedName>
        <fullName evidence="3">Uncharacterized protein</fullName>
    </submittedName>
</protein>
<dbReference type="Proteomes" id="UP000601435">
    <property type="component" value="Unassembled WGS sequence"/>
</dbReference>
<dbReference type="PANTHER" id="PTHR44592">
    <property type="entry name" value="NUDIX HYDROLASE DOMAIN-CONTAINING PROTEIN"/>
    <property type="match status" value="1"/>
</dbReference>
<proteinExistence type="predicted"/>
<gene>
    <name evidence="3" type="ORF">SNEC2469_LOCUS12254</name>
</gene>
<reference evidence="3" key="1">
    <citation type="submission" date="2021-02" db="EMBL/GenBank/DDBJ databases">
        <authorList>
            <person name="Dougan E. K."/>
            <person name="Rhodes N."/>
            <person name="Thang M."/>
            <person name="Chan C."/>
        </authorList>
    </citation>
    <scope>NUCLEOTIDE SEQUENCE</scope>
</reference>
<keyword evidence="2" id="KW-0472">Membrane</keyword>
<name>A0A812RJ97_9DINO</name>
<dbReference type="OrthoDB" id="442353at2759"/>
<sequence length="686" mass="75392">MCTWQVSLSVPLSLSFSVFLSGAFAVPLPLSLSLSLSRSLSASVSSLTTIARRLEPLSLPFALLCLLDCHLQAQLATLARKSRPVIVTRTQPKHPEHVRLAIVRPPKQAPVALPPALLSTPSPQSHAKQEKPQREQKEKYTPPAKEHAQREAFVDFEVPRLQEVPDEKPRRPSFSAPVQSLARRGSVVGAAVSSMLQGIVFQSNKPPKATMKTMSIKDAVTTMREMEVEDSKAHVLTEEKRGALWRCSHGAVLAGVIAGIGAAFFAQALNDLTATMVDEEEDWLAFNSIAGSFSLIWSLAEMVVCCIAALVAAVRMTRICGITLVPMDRERAMLAGSLARAALELGHPKVRTFGIDPHKRASKFLLLLYALIYMGSRGVTKFVIKLIVKKVAPRTLLKFAEMAPLVIEILINVMFNSVTVRYAMNEVMVCTLGPSATVEVMSQLIKAHRESAVEEPLSDELKCLALRAVGVSITYKMQMHPNSRCLLNHTVNLFIDDGFVSRAKKEYGQRLEVAKLKRKATKSFLTLPSSKASAGTARSASEGGGCWSRWFRAKAQPEKPQESLYEELADLGLDDEDLFFDGLAGLDHRDALFACSMLLLALMLDGRVGKSDWSFITRAARSVNPPLEANWSGVVHLMNIYTGGRQMNARLFHDVFENSEDGEAKATCCEFVARGMRNSLNYINCC</sequence>
<keyword evidence="2" id="KW-1133">Transmembrane helix</keyword>
<evidence type="ECO:0000313" key="4">
    <source>
        <dbReference type="Proteomes" id="UP000601435"/>
    </source>
</evidence>
<feature type="compositionally biased region" description="Basic and acidic residues" evidence="1">
    <location>
        <begin position="127"/>
        <end position="149"/>
    </location>
</feature>
<feature type="transmembrane region" description="Helical" evidence="2">
    <location>
        <begin position="364"/>
        <end position="384"/>
    </location>
</feature>
<keyword evidence="2" id="KW-0812">Transmembrane</keyword>
<feature type="compositionally biased region" description="Low complexity" evidence="1">
    <location>
        <begin position="112"/>
        <end position="125"/>
    </location>
</feature>
<evidence type="ECO:0000256" key="1">
    <source>
        <dbReference type="SAM" id="MobiDB-lite"/>
    </source>
</evidence>
<feature type="transmembrane region" description="Helical" evidence="2">
    <location>
        <begin position="250"/>
        <end position="269"/>
    </location>
</feature>
<dbReference type="EMBL" id="CAJNJA010019414">
    <property type="protein sequence ID" value="CAE7445044.1"/>
    <property type="molecule type" value="Genomic_DNA"/>
</dbReference>
<accession>A0A812RJ97</accession>
<organism evidence="3 4">
    <name type="scientific">Symbiodinium necroappetens</name>
    <dbReference type="NCBI Taxonomy" id="1628268"/>
    <lineage>
        <taxon>Eukaryota</taxon>
        <taxon>Sar</taxon>
        <taxon>Alveolata</taxon>
        <taxon>Dinophyceae</taxon>
        <taxon>Suessiales</taxon>
        <taxon>Symbiodiniaceae</taxon>
        <taxon>Symbiodinium</taxon>
    </lineage>
</organism>
<evidence type="ECO:0000313" key="3">
    <source>
        <dbReference type="EMBL" id="CAE7445044.1"/>
    </source>
</evidence>
<dbReference type="PANTHER" id="PTHR44592:SF3">
    <property type="entry name" value="SECRETED PROTEIN"/>
    <property type="match status" value="1"/>
</dbReference>
<comment type="caution">
    <text evidence="3">The sequence shown here is derived from an EMBL/GenBank/DDBJ whole genome shotgun (WGS) entry which is preliminary data.</text>
</comment>
<feature type="region of interest" description="Disordered" evidence="1">
    <location>
        <begin position="112"/>
        <end position="149"/>
    </location>
</feature>
<dbReference type="AlphaFoldDB" id="A0A812RJ97"/>